<dbReference type="Proteomes" id="UP000730739">
    <property type="component" value="Unassembled WGS sequence"/>
</dbReference>
<reference evidence="1 2" key="1">
    <citation type="submission" date="2021-03" db="EMBL/GenBank/DDBJ databases">
        <title>Genomic Encyclopedia of Type Strains, Phase IV (KMG-IV): sequencing the most valuable type-strain genomes for metagenomic binning, comparative biology and taxonomic classification.</title>
        <authorList>
            <person name="Goeker M."/>
        </authorList>
    </citation>
    <scope>NUCLEOTIDE SEQUENCE [LARGE SCALE GENOMIC DNA]</scope>
    <source>
        <strain evidence="1 2">DSM 13372</strain>
    </source>
</reference>
<dbReference type="EMBL" id="JAGILA010000008">
    <property type="protein sequence ID" value="MBP2238512.1"/>
    <property type="molecule type" value="Genomic_DNA"/>
</dbReference>
<keyword evidence="2" id="KW-1185">Reference proteome</keyword>
<accession>A0ABS4R6J7</accession>
<protein>
    <submittedName>
        <fullName evidence="1">Uncharacterized protein</fullName>
    </submittedName>
</protein>
<evidence type="ECO:0000313" key="2">
    <source>
        <dbReference type="Proteomes" id="UP000730739"/>
    </source>
</evidence>
<gene>
    <name evidence="1" type="ORF">J2Z31_005049</name>
</gene>
<proteinExistence type="predicted"/>
<comment type="caution">
    <text evidence="1">The sequence shown here is derived from an EMBL/GenBank/DDBJ whole genome shotgun (WGS) entry which is preliminary data.</text>
</comment>
<evidence type="ECO:0000313" key="1">
    <source>
        <dbReference type="EMBL" id="MBP2238512.1"/>
    </source>
</evidence>
<sequence>MRLALVAQSEFAIEPLTGSNIARYRQNGTADSRLASASVKPMSLSRSALSSPSARRLRLFAARAQ</sequence>
<organism evidence="1 2">
    <name type="scientific">Sinorhizobium kostiense</name>
    <dbReference type="NCBI Taxonomy" id="76747"/>
    <lineage>
        <taxon>Bacteria</taxon>
        <taxon>Pseudomonadati</taxon>
        <taxon>Pseudomonadota</taxon>
        <taxon>Alphaproteobacteria</taxon>
        <taxon>Hyphomicrobiales</taxon>
        <taxon>Rhizobiaceae</taxon>
        <taxon>Sinorhizobium/Ensifer group</taxon>
        <taxon>Sinorhizobium</taxon>
    </lineage>
</organism>
<name>A0ABS4R6J7_9HYPH</name>